<gene>
    <name evidence="2" type="ORF">ZIOFF_006116</name>
</gene>
<comment type="caution">
    <text evidence="2">The sequence shown here is derived from an EMBL/GenBank/DDBJ whole genome shotgun (WGS) entry which is preliminary data.</text>
</comment>
<evidence type="ECO:0000256" key="1">
    <source>
        <dbReference type="SAM" id="MobiDB-lite"/>
    </source>
</evidence>
<reference evidence="2 3" key="1">
    <citation type="submission" date="2020-08" db="EMBL/GenBank/DDBJ databases">
        <title>Plant Genome Project.</title>
        <authorList>
            <person name="Zhang R.-G."/>
        </authorList>
    </citation>
    <scope>NUCLEOTIDE SEQUENCE [LARGE SCALE GENOMIC DNA]</scope>
    <source>
        <tissue evidence="2">Rhizome</tissue>
    </source>
</reference>
<keyword evidence="3" id="KW-1185">Reference proteome</keyword>
<dbReference type="AlphaFoldDB" id="A0A8J5IC20"/>
<dbReference type="Proteomes" id="UP000734854">
    <property type="component" value="Unassembled WGS sequence"/>
</dbReference>
<protein>
    <submittedName>
        <fullName evidence="2">Uncharacterized protein</fullName>
    </submittedName>
</protein>
<dbReference type="EMBL" id="JACMSC010000002">
    <property type="protein sequence ID" value="KAG6532276.1"/>
    <property type="molecule type" value="Genomic_DNA"/>
</dbReference>
<evidence type="ECO:0000313" key="2">
    <source>
        <dbReference type="EMBL" id="KAG6532276.1"/>
    </source>
</evidence>
<evidence type="ECO:0000313" key="3">
    <source>
        <dbReference type="Proteomes" id="UP000734854"/>
    </source>
</evidence>
<name>A0A8J5IC20_ZINOF</name>
<accession>A0A8J5IC20</accession>
<feature type="region of interest" description="Disordered" evidence="1">
    <location>
        <begin position="1"/>
        <end position="21"/>
    </location>
</feature>
<sequence length="225" mass="25326">MEETLEGHASSVPAQGEVDTTRPFRSVKEAVAVFGERLLTGDASSSHKVTASSKVDTPPMPILSFPNLVPKPVCSSVSSSPNSYHSSTTFNFLRKLEAEVEEIKQELIHMKERESQTAKTIATLRSQVQDRISKLEATESAQPVDQWQEYRTTNLEERFEYLPTLRQVLSIVRTEDQTQFGRRRIKLQKKKPIVPLVGDMFSRKKGANVDLSSSFYSRSSINSFT</sequence>
<proteinExistence type="predicted"/>
<organism evidence="2 3">
    <name type="scientific">Zingiber officinale</name>
    <name type="common">Ginger</name>
    <name type="synonym">Amomum zingiber</name>
    <dbReference type="NCBI Taxonomy" id="94328"/>
    <lineage>
        <taxon>Eukaryota</taxon>
        <taxon>Viridiplantae</taxon>
        <taxon>Streptophyta</taxon>
        <taxon>Embryophyta</taxon>
        <taxon>Tracheophyta</taxon>
        <taxon>Spermatophyta</taxon>
        <taxon>Magnoliopsida</taxon>
        <taxon>Liliopsida</taxon>
        <taxon>Zingiberales</taxon>
        <taxon>Zingiberaceae</taxon>
        <taxon>Zingiber</taxon>
    </lineage>
</organism>